<accession>A0A2W7IQ84</accession>
<dbReference type="AlphaFoldDB" id="A0A2W7IQ84"/>
<proteinExistence type="predicted"/>
<comment type="caution">
    <text evidence="1">The sequence shown here is derived from an EMBL/GenBank/DDBJ whole genome shotgun (WGS) entry which is preliminary data.</text>
</comment>
<dbReference type="EMBL" id="QKYV01000003">
    <property type="protein sequence ID" value="PZW41587.1"/>
    <property type="molecule type" value="Genomic_DNA"/>
</dbReference>
<keyword evidence="2" id="KW-1185">Reference proteome</keyword>
<protein>
    <submittedName>
        <fullName evidence="1">Uncharacterized protein</fullName>
    </submittedName>
</protein>
<organism evidence="1 2">
    <name type="scientific">Mesonia algae</name>
    <dbReference type="NCBI Taxonomy" id="213248"/>
    <lineage>
        <taxon>Bacteria</taxon>
        <taxon>Pseudomonadati</taxon>
        <taxon>Bacteroidota</taxon>
        <taxon>Flavobacteriia</taxon>
        <taxon>Flavobacteriales</taxon>
        <taxon>Flavobacteriaceae</taxon>
        <taxon>Mesonia</taxon>
    </lineage>
</organism>
<gene>
    <name evidence="1" type="ORF">LX95_01268</name>
</gene>
<evidence type="ECO:0000313" key="1">
    <source>
        <dbReference type="EMBL" id="PZW41587.1"/>
    </source>
</evidence>
<dbReference type="Proteomes" id="UP000249542">
    <property type="component" value="Unassembled WGS sequence"/>
</dbReference>
<name>A0A2W7IQ84_9FLAO</name>
<sequence length="78" mass="8982">MVCKNTDYKENTVDIYIIKSFLNDYFAFDKTIIGSELPKIGGISGNDKPYWVLDRDSPQSGFYVEHVCSENDEDLSEY</sequence>
<reference evidence="1 2" key="1">
    <citation type="submission" date="2018-06" db="EMBL/GenBank/DDBJ databases">
        <title>Genomic Encyclopedia of Archaeal and Bacterial Type Strains, Phase II (KMG-II): from individual species to whole genera.</title>
        <authorList>
            <person name="Goeker M."/>
        </authorList>
    </citation>
    <scope>NUCLEOTIDE SEQUENCE [LARGE SCALE GENOMIC DNA]</scope>
    <source>
        <strain evidence="1 2">DSM 15361</strain>
    </source>
</reference>
<evidence type="ECO:0000313" key="2">
    <source>
        <dbReference type="Proteomes" id="UP000249542"/>
    </source>
</evidence>